<dbReference type="RefSeq" id="WP_146444176.1">
    <property type="nucleotide sequence ID" value="NZ_SJPR01000001.1"/>
</dbReference>
<evidence type="ECO:0000256" key="1">
    <source>
        <dbReference type="SAM" id="MobiDB-lite"/>
    </source>
</evidence>
<sequence>MPAPSDTPPTEESFEHAMASQVVGDEPNVEAELSAKAIESSTPFVGQWNQLVSTTNWDKGQIITAWREALRKSGAHVTEYSDEAWTRLVGNVTSQHVGRLRRAHERFGAVREQYAGLYWSHFQAALDWEDAEMWLEGAISNKWSVSQMRAGRWEATGGGPEGPSDGRVIETQLDEDAYQSLSSRETETTDGAKPAASGDGDATAASTARESSPQHDDDSEAPFDVPGESAGERAPRVRPFADLAALPDDVADAFEQFKLVILSHKLSGWDAISRDDLLGALESLKALALAPSDDQ</sequence>
<dbReference type="EMBL" id="SJPR01000001">
    <property type="protein sequence ID" value="TWU00513.1"/>
    <property type="molecule type" value="Genomic_DNA"/>
</dbReference>
<feature type="compositionally biased region" description="Low complexity" evidence="1">
    <location>
        <begin position="195"/>
        <end position="208"/>
    </location>
</feature>
<keyword evidence="3" id="KW-1185">Reference proteome</keyword>
<protein>
    <submittedName>
        <fullName evidence="2">Uncharacterized protein</fullName>
    </submittedName>
</protein>
<evidence type="ECO:0000313" key="2">
    <source>
        <dbReference type="EMBL" id="TWU00513.1"/>
    </source>
</evidence>
<gene>
    <name evidence="2" type="ORF">Pla108_14650</name>
</gene>
<organism evidence="2 3">
    <name type="scientific">Botrimarina colliarenosi</name>
    <dbReference type="NCBI Taxonomy" id="2528001"/>
    <lineage>
        <taxon>Bacteria</taxon>
        <taxon>Pseudomonadati</taxon>
        <taxon>Planctomycetota</taxon>
        <taxon>Planctomycetia</taxon>
        <taxon>Pirellulales</taxon>
        <taxon>Lacipirellulaceae</taxon>
        <taxon>Botrimarina</taxon>
    </lineage>
</organism>
<dbReference type="Proteomes" id="UP000317421">
    <property type="component" value="Unassembled WGS sequence"/>
</dbReference>
<name>A0A5C6AKF4_9BACT</name>
<dbReference type="AlphaFoldDB" id="A0A5C6AKF4"/>
<accession>A0A5C6AKF4</accession>
<comment type="caution">
    <text evidence="2">The sequence shown here is derived from an EMBL/GenBank/DDBJ whole genome shotgun (WGS) entry which is preliminary data.</text>
</comment>
<reference evidence="2 3" key="1">
    <citation type="submission" date="2019-02" db="EMBL/GenBank/DDBJ databases">
        <title>Deep-cultivation of Planctomycetes and their phenomic and genomic characterization uncovers novel biology.</title>
        <authorList>
            <person name="Wiegand S."/>
            <person name="Jogler M."/>
            <person name="Boedeker C."/>
            <person name="Pinto D."/>
            <person name="Vollmers J."/>
            <person name="Rivas-Marin E."/>
            <person name="Kohn T."/>
            <person name="Peeters S.H."/>
            <person name="Heuer A."/>
            <person name="Rast P."/>
            <person name="Oberbeckmann S."/>
            <person name="Bunk B."/>
            <person name="Jeske O."/>
            <person name="Meyerdierks A."/>
            <person name="Storesund J.E."/>
            <person name="Kallscheuer N."/>
            <person name="Luecker S."/>
            <person name="Lage O.M."/>
            <person name="Pohl T."/>
            <person name="Merkel B.J."/>
            <person name="Hornburger P."/>
            <person name="Mueller R.-W."/>
            <person name="Bruemmer F."/>
            <person name="Labrenz M."/>
            <person name="Spormann A.M."/>
            <person name="Op Den Camp H."/>
            <person name="Overmann J."/>
            <person name="Amann R."/>
            <person name="Jetten M.S.M."/>
            <person name="Mascher T."/>
            <person name="Medema M.H."/>
            <person name="Devos D.P."/>
            <person name="Kaster A.-K."/>
            <person name="Ovreas L."/>
            <person name="Rohde M."/>
            <person name="Galperin M.Y."/>
            <person name="Jogler C."/>
        </authorList>
    </citation>
    <scope>NUCLEOTIDE SEQUENCE [LARGE SCALE GENOMIC DNA]</scope>
    <source>
        <strain evidence="2 3">Pla108</strain>
    </source>
</reference>
<dbReference type="OrthoDB" id="264328at2"/>
<feature type="region of interest" description="Disordered" evidence="1">
    <location>
        <begin position="179"/>
        <end position="235"/>
    </location>
</feature>
<proteinExistence type="predicted"/>
<evidence type="ECO:0000313" key="3">
    <source>
        <dbReference type="Proteomes" id="UP000317421"/>
    </source>
</evidence>